<dbReference type="Proteomes" id="UP000178650">
    <property type="component" value="Unassembled WGS sequence"/>
</dbReference>
<evidence type="ECO:0000313" key="3">
    <source>
        <dbReference type="Proteomes" id="UP000178650"/>
    </source>
</evidence>
<protein>
    <recommendedName>
        <fullName evidence="4">DUF5658 domain-containing protein</fullName>
    </recommendedName>
</protein>
<dbReference type="STRING" id="1802223.A2358_04245"/>
<sequence length="111" mass="12865">MTKTQKIWMWIFIAMFAVPEILWGDIVKILKISFIPIYKSVQYFTDKPGIAFLVIIVEIIGISGIFYLLNKKVKKINVVLKYILDAILVIIFFALVISLYLSYAVSRINLF</sequence>
<name>A0A1G2IWF4_9BACT</name>
<feature type="transmembrane region" description="Helical" evidence="1">
    <location>
        <begin position="7"/>
        <end position="30"/>
    </location>
</feature>
<reference evidence="2 3" key="1">
    <citation type="journal article" date="2016" name="Nat. Commun.">
        <title>Thousands of microbial genomes shed light on interconnected biogeochemical processes in an aquifer system.</title>
        <authorList>
            <person name="Anantharaman K."/>
            <person name="Brown C.T."/>
            <person name="Hug L.A."/>
            <person name="Sharon I."/>
            <person name="Castelle C.J."/>
            <person name="Probst A.J."/>
            <person name="Thomas B.C."/>
            <person name="Singh A."/>
            <person name="Wilkins M.J."/>
            <person name="Karaoz U."/>
            <person name="Brodie E.L."/>
            <person name="Williams K.H."/>
            <person name="Hubbard S.S."/>
            <person name="Banfield J.F."/>
        </authorList>
    </citation>
    <scope>NUCLEOTIDE SEQUENCE [LARGE SCALE GENOMIC DNA]</scope>
</reference>
<evidence type="ECO:0000256" key="1">
    <source>
        <dbReference type="SAM" id="Phobius"/>
    </source>
</evidence>
<keyword evidence="1" id="KW-1133">Transmembrane helix</keyword>
<organism evidence="2 3">
    <name type="scientific">Candidatus Staskawiczbacteria bacterium RIFOXYB1_FULL_37_44</name>
    <dbReference type="NCBI Taxonomy" id="1802223"/>
    <lineage>
        <taxon>Bacteria</taxon>
        <taxon>Candidatus Staskawicziibacteriota</taxon>
    </lineage>
</organism>
<comment type="caution">
    <text evidence="2">The sequence shown here is derived from an EMBL/GenBank/DDBJ whole genome shotgun (WGS) entry which is preliminary data.</text>
</comment>
<dbReference type="AlphaFoldDB" id="A0A1G2IWF4"/>
<accession>A0A1G2IWF4</accession>
<keyword evidence="1" id="KW-0472">Membrane</keyword>
<gene>
    <name evidence="2" type="ORF">A2358_04245</name>
</gene>
<dbReference type="EMBL" id="MHPJ01000008">
    <property type="protein sequence ID" value="OGZ79174.1"/>
    <property type="molecule type" value="Genomic_DNA"/>
</dbReference>
<proteinExistence type="predicted"/>
<evidence type="ECO:0008006" key="4">
    <source>
        <dbReference type="Google" id="ProtNLM"/>
    </source>
</evidence>
<keyword evidence="1" id="KW-0812">Transmembrane</keyword>
<feature type="transmembrane region" description="Helical" evidence="1">
    <location>
        <begin position="50"/>
        <end position="70"/>
    </location>
</feature>
<feature type="transmembrane region" description="Helical" evidence="1">
    <location>
        <begin position="82"/>
        <end position="103"/>
    </location>
</feature>
<evidence type="ECO:0000313" key="2">
    <source>
        <dbReference type="EMBL" id="OGZ79174.1"/>
    </source>
</evidence>